<accession>A0A518GAN1</accession>
<dbReference type="EMBL" id="CP036298">
    <property type="protein sequence ID" value="QDV25654.1"/>
    <property type="molecule type" value="Genomic_DNA"/>
</dbReference>
<evidence type="ECO:0000313" key="1">
    <source>
        <dbReference type="EMBL" id="QDV25654.1"/>
    </source>
</evidence>
<reference evidence="1 2" key="1">
    <citation type="submission" date="2019-02" db="EMBL/GenBank/DDBJ databases">
        <title>Deep-cultivation of Planctomycetes and their phenomic and genomic characterization uncovers novel biology.</title>
        <authorList>
            <person name="Wiegand S."/>
            <person name="Jogler M."/>
            <person name="Boedeker C."/>
            <person name="Pinto D."/>
            <person name="Vollmers J."/>
            <person name="Rivas-Marin E."/>
            <person name="Kohn T."/>
            <person name="Peeters S.H."/>
            <person name="Heuer A."/>
            <person name="Rast P."/>
            <person name="Oberbeckmann S."/>
            <person name="Bunk B."/>
            <person name="Jeske O."/>
            <person name="Meyerdierks A."/>
            <person name="Storesund J.E."/>
            <person name="Kallscheuer N."/>
            <person name="Luecker S."/>
            <person name="Lage O.M."/>
            <person name="Pohl T."/>
            <person name="Merkel B.J."/>
            <person name="Hornburger P."/>
            <person name="Mueller R.-W."/>
            <person name="Bruemmer F."/>
            <person name="Labrenz M."/>
            <person name="Spormann A.M."/>
            <person name="Op den Camp H."/>
            <person name="Overmann J."/>
            <person name="Amann R."/>
            <person name="Jetten M.S.M."/>
            <person name="Mascher T."/>
            <person name="Medema M.H."/>
            <person name="Devos D.P."/>
            <person name="Kaster A.-K."/>
            <person name="Ovreas L."/>
            <person name="Rohde M."/>
            <person name="Galperin M.Y."/>
            <person name="Jogler C."/>
        </authorList>
    </citation>
    <scope>NUCLEOTIDE SEQUENCE [LARGE SCALE GENOMIC DNA]</scope>
    <source>
        <strain evidence="1 2">Q31a</strain>
    </source>
</reference>
<dbReference type="Proteomes" id="UP000318017">
    <property type="component" value="Chromosome"/>
</dbReference>
<dbReference type="RefSeq" id="WP_145081043.1">
    <property type="nucleotide sequence ID" value="NZ_CP036298.1"/>
</dbReference>
<evidence type="ECO:0000313" key="2">
    <source>
        <dbReference type="Proteomes" id="UP000318017"/>
    </source>
</evidence>
<keyword evidence="2" id="KW-1185">Reference proteome</keyword>
<dbReference type="Pfam" id="PF20371">
    <property type="entry name" value="DUF6666"/>
    <property type="match status" value="1"/>
</dbReference>
<gene>
    <name evidence="1" type="ORF">Q31a_39800</name>
</gene>
<sequence>MVRSLQRISCWQARYRLGLGVVCAAVMLCQTGLAETRHLRGVQPRALRPAAMPRANTPVEANAVSQAAFAQSIVLDSSDTAATSIAPSASSFNGMEVQLEPVPHQTAMHGAHSTTGCDSCGMNVGCCCNPAGWLMDWNRSEVWAGVTSFTGGGAFPATAAGTAGQPGGAFGFQEGFNFGTRLPSLLRGQLGSQLGMRFTQSQLDGTTAGPDNRTQLFLTGGLYRRVDYGFQGGIVVDFLRDDWVYRADLLQIRGELSFLLSPYHDLGFRFSDSQKTEQTSATLLGTPSPIDIELTAMNTYRFFYRYRFGQGGRSMAELAAGWTDSAGAILGMHLKMPLQSELGLDLGATYVFPPNDSLVPYSEESWNLSMALVWTPGRAFGTSRDYYRPMFDVADNGSFISRRVSP</sequence>
<proteinExistence type="predicted"/>
<dbReference type="KEGG" id="ahel:Q31a_39800"/>
<dbReference type="InterPro" id="IPR046607">
    <property type="entry name" value="DUF6666"/>
</dbReference>
<organism evidence="1 2">
    <name type="scientific">Aureliella helgolandensis</name>
    <dbReference type="NCBI Taxonomy" id="2527968"/>
    <lineage>
        <taxon>Bacteria</taxon>
        <taxon>Pseudomonadati</taxon>
        <taxon>Planctomycetota</taxon>
        <taxon>Planctomycetia</taxon>
        <taxon>Pirellulales</taxon>
        <taxon>Pirellulaceae</taxon>
        <taxon>Aureliella</taxon>
    </lineage>
</organism>
<name>A0A518GAN1_9BACT</name>
<dbReference type="AlphaFoldDB" id="A0A518GAN1"/>
<dbReference type="OrthoDB" id="280162at2"/>
<protein>
    <submittedName>
        <fullName evidence="1">Uncharacterized protein</fullName>
    </submittedName>
</protein>